<keyword evidence="1" id="KW-0812">Transmembrane</keyword>
<dbReference type="NCBIfam" id="TIGR02830">
    <property type="entry name" value="spore_III_AG"/>
    <property type="match status" value="1"/>
</dbReference>
<keyword evidence="1" id="KW-0472">Membrane</keyword>
<keyword evidence="3" id="KW-1185">Reference proteome</keyword>
<keyword evidence="1" id="KW-1133">Transmembrane helix</keyword>
<evidence type="ECO:0000313" key="3">
    <source>
        <dbReference type="Proteomes" id="UP000295325"/>
    </source>
</evidence>
<proteinExistence type="predicted"/>
<feature type="transmembrane region" description="Helical" evidence="1">
    <location>
        <begin position="16"/>
        <end position="34"/>
    </location>
</feature>
<accession>A0A4R7KSJ5</accession>
<name>A0A4R7KSJ5_9CLOT</name>
<organism evidence="2 3">
    <name type="scientific">Fonticella tunisiensis</name>
    <dbReference type="NCBI Taxonomy" id="1096341"/>
    <lineage>
        <taxon>Bacteria</taxon>
        <taxon>Bacillati</taxon>
        <taxon>Bacillota</taxon>
        <taxon>Clostridia</taxon>
        <taxon>Eubacteriales</taxon>
        <taxon>Clostridiaceae</taxon>
        <taxon>Fonticella</taxon>
    </lineage>
</organism>
<evidence type="ECO:0000256" key="1">
    <source>
        <dbReference type="SAM" id="Phobius"/>
    </source>
</evidence>
<dbReference type="RefSeq" id="WP_133627579.1">
    <property type="nucleotide sequence ID" value="NZ_SOAZ01000005.1"/>
</dbReference>
<dbReference type="EMBL" id="SOAZ01000005">
    <property type="protein sequence ID" value="TDT61948.1"/>
    <property type="molecule type" value="Genomic_DNA"/>
</dbReference>
<dbReference type="OrthoDB" id="1634070at2"/>
<comment type="caution">
    <text evidence="2">The sequence shown here is derived from an EMBL/GenBank/DDBJ whole genome shotgun (WGS) entry which is preliminary data.</text>
</comment>
<reference evidence="2 3" key="1">
    <citation type="submission" date="2019-03" db="EMBL/GenBank/DDBJ databases">
        <title>Genomic Encyclopedia of Type Strains, Phase IV (KMG-IV): sequencing the most valuable type-strain genomes for metagenomic binning, comparative biology and taxonomic classification.</title>
        <authorList>
            <person name="Goeker M."/>
        </authorList>
    </citation>
    <scope>NUCLEOTIDE SEQUENCE [LARGE SCALE GENOMIC DNA]</scope>
    <source>
        <strain evidence="2 3">DSM 24455</strain>
    </source>
</reference>
<sequence>MDFKKLQEKFKDTKKLMYYLLIAILLGVLLMLIGNVTTSLNSSSLGEKDKKNTIQVNTNTAAGTPSTYEDKLKKELTDTLSQIEGVGKVVVTINFEEGYEEVPVMNKNNSDRRIEEKDSNGGTRITTEKTDSSNAVIVNDGSGSKVVITRRINPKVAGVIVVAEGAENRKLRDDLILAVRTVLNVQEHKVAVMPMKKK</sequence>
<dbReference type="Proteomes" id="UP000295325">
    <property type="component" value="Unassembled WGS sequence"/>
</dbReference>
<dbReference type="AlphaFoldDB" id="A0A4R7KSJ5"/>
<evidence type="ECO:0000313" key="2">
    <source>
        <dbReference type="EMBL" id="TDT61948.1"/>
    </source>
</evidence>
<protein>
    <submittedName>
        <fullName evidence="2">Stage III sporulation protein AG</fullName>
    </submittedName>
</protein>
<dbReference type="InterPro" id="IPR014195">
    <property type="entry name" value="Spore_III_AG"/>
</dbReference>
<gene>
    <name evidence="2" type="ORF">EDD71_105128</name>
</gene>